<dbReference type="KEGG" id="ncon:LC1Nh_0575"/>
<evidence type="ECO:0000313" key="2">
    <source>
        <dbReference type="EMBL" id="QGA80471.1"/>
    </source>
</evidence>
<keyword evidence="3" id="KW-1185">Reference proteome</keyword>
<feature type="region of interest" description="Disordered" evidence="1">
    <location>
        <begin position="71"/>
        <end position="103"/>
    </location>
</feature>
<feature type="compositionally biased region" description="Gly residues" evidence="1">
    <location>
        <begin position="81"/>
        <end position="94"/>
    </location>
</feature>
<dbReference type="AlphaFoldDB" id="A0A5Q0UGG5"/>
<accession>A0A5Q0UGG5</accession>
<evidence type="ECO:0000256" key="1">
    <source>
        <dbReference type="SAM" id="MobiDB-lite"/>
    </source>
</evidence>
<evidence type="ECO:0000313" key="3">
    <source>
        <dbReference type="Proteomes" id="UP000377803"/>
    </source>
</evidence>
<feature type="compositionally biased region" description="Low complexity" evidence="1">
    <location>
        <begin position="71"/>
        <end position="80"/>
    </location>
</feature>
<proteinExistence type="predicted"/>
<dbReference type="Proteomes" id="UP000377803">
    <property type="component" value="Chromosome"/>
</dbReference>
<gene>
    <name evidence="2" type="ORF">LC1Nh_0575</name>
</gene>
<name>A0A5Q0UGG5_9ARCH</name>
<protein>
    <submittedName>
        <fullName evidence="2">Uncharacterized protein</fullName>
    </submittedName>
</protein>
<dbReference type="GeneID" id="42364960"/>
<reference evidence="3" key="1">
    <citation type="submission" date="2019-05" db="EMBL/GenBank/DDBJ databases">
        <title>Candidatus Nanohalobium constans, a novel model system to study the DPANN nano-sized archaea: genomic and physiological characterization of a nanoarchaeon co-cultured with its chitinotrophic host.</title>
        <authorList>
            <person name="La Cono V."/>
            <person name="Arcadi E."/>
            <person name="Crisafi F."/>
            <person name="Denaro R."/>
            <person name="La Spada G."/>
            <person name="Messina E."/>
            <person name="Smedile F."/>
            <person name="Toshchakov S.V."/>
            <person name="Shevchenko M.A."/>
            <person name="Golyshin P.N."/>
            <person name="Golyshina O.V."/>
            <person name="Ferrer M."/>
            <person name="Rohde M."/>
            <person name="Mushegian A."/>
            <person name="Sorokin D.Y."/>
            <person name="Giuliano L."/>
            <person name="Yakimov M.M."/>
        </authorList>
    </citation>
    <scope>NUCLEOTIDE SEQUENCE [LARGE SCALE GENOMIC DNA]</scope>
    <source>
        <strain evidence="3">LC1Nh</strain>
    </source>
</reference>
<dbReference type="RefSeq" id="WP_153550211.1">
    <property type="nucleotide sequence ID" value="NZ_CP040089.1"/>
</dbReference>
<dbReference type="EMBL" id="CP040089">
    <property type="protein sequence ID" value="QGA80471.1"/>
    <property type="molecule type" value="Genomic_DNA"/>
</dbReference>
<sequence>MSLKEKREEAEAVLDSAEMTLETFGGTGKTARELETKVSQLEAELQDPDSESSLNKLIEEIRELMEDIEQGGADPMMDDPGMGGGPGGGPGAGGMPDDDMPPM</sequence>
<organism evidence="2 3">
    <name type="scientific">Candidatus Nanohalobium constans</name>
    <dbReference type="NCBI Taxonomy" id="2565781"/>
    <lineage>
        <taxon>Archaea</taxon>
        <taxon>Candidatus Nanohalarchaeota</taxon>
        <taxon>Candidatus Nanohalobia</taxon>
        <taxon>Candidatus Nanohalobiales</taxon>
        <taxon>Candidatus Nanohalobiaceae</taxon>
        <taxon>Candidatus Nanohalobium</taxon>
    </lineage>
</organism>